<comment type="caution">
    <text evidence="1">The sequence shown here is derived from an EMBL/GenBank/DDBJ whole genome shotgun (WGS) entry which is preliminary data.</text>
</comment>
<organism evidence="1 2">
    <name type="scientific">Trichonephila inaurata madagascariensis</name>
    <dbReference type="NCBI Taxonomy" id="2747483"/>
    <lineage>
        <taxon>Eukaryota</taxon>
        <taxon>Metazoa</taxon>
        <taxon>Ecdysozoa</taxon>
        <taxon>Arthropoda</taxon>
        <taxon>Chelicerata</taxon>
        <taxon>Arachnida</taxon>
        <taxon>Araneae</taxon>
        <taxon>Araneomorphae</taxon>
        <taxon>Entelegynae</taxon>
        <taxon>Araneoidea</taxon>
        <taxon>Nephilidae</taxon>
        <taxon>Trichonephila</taxon>
        <taxon>Trichonephila inaurata</taxon>
    </lineage>
</organism>
<dbReference type="AlphaFoldDB" id="A0A8X6XSA9"/>
<sequence>MTLLSRKSLQKPNCLHKELGKNPITVANTLYSSKRMPTYCWLLNPEISDLVHYSSPWRAGDDFPSRKVAYKIFKKRGKK</sequence>
<gene>
    <name evidence="1" type="ORF">TNIN_5171</name>
</gene>
<dbReference type="Proteomes" id="UP000886998">
    <property type="component" value="Unassembled WGS sequence"/>
</dbReference>
<dbReference type="EMBL" id="BMAV01011964">
    <property type="protein sequence ID" value="GFY58243.1"/>
    <property type="molecule type" value="Genomic_DNA"/>
</dbReference>
<reference evidence="1" key="1">
    <citation type="submission" date="2020-08" db="EMBL/GenBank/DDBJ databases">
        <title>Multicomponent nature underlies the extraordinary mechanical properties of spider dragline silk.</title>
        <authorList>
            <person name="Kono N."/>
            <person name="Nakamura H."/>
            <person name="Mori M."/>
            <person name="Yoshida Y."/>
            <person name="Ohtoshi R."/>
            <person name="Malay A.D."/>
            <person name="Moran D.A.P."/>
            <person name="Tomita M."/>
            <person name="Numata K."/>
            <person name="Arakawa K."/>
        </authorList>
    </citation>
    <scope>NUCLEOTIDE SEQUENCE</scope>
</reference>
<protein>
    <submittedName>
        <fullName evidence="1">Uncharacterized protein</fullName>
    </submittedName>
</protein>
<evidence type="ECO:0000313" key="1">
    <source>
        <dbReference type="EMBL" id="GFY58243.1"/>
    </source>
</evidence>
<evidence type="ECO:0000313" key="2">
    <source>
        <dbReference type="Proteomes" id="UP000886998"/>
    </source>
</evidence>
<name>A0A8X6XSA9_9ARAC</name>
<proteinExistence type="predicted"/>
<keyword evidence="2" id="KW-1185">Reference proteome</keyword>
<accession>A0A8X6XSA9</accession>